<dbReference type="GO" id="GO:0046872">
    <property type="term" value="F:metal ion binding"/>
    <property type="evidence" value="ECO:0007669"/>
    <property type="project" value="UniProtKB-KW"/>
</dbReference>
<feature type="active site" description="Nucleophile; cysteine thiosulfonate intermediate" evidence="4">
    <location>
        <position position="345"/>
    </location>
</feature>
<feature type="domain" description="Phosphoadenosine phosphosulphate reductase" evidence="5">
    <location>
        <begin position="158"/>
        <end position="326"/>
    </location>
</feature>
<dbReference type="GO" id="GO:0070814">
    <property type="term" value="P:hydrogen sulfide biosynthetic process"/>
    <property type="evidence" value="ECO:0007669"/>
    <property type="project" value="UniProtKB-UniRule"/>
</dbReference>
<dbReference type="InterPro" id="IPR002500">
    <property type="entry name" value="PAPS_reduct_dom"/>
</dbReference>
<evidence type="ECO:0000259" key="5">
    <source>
        <dbReference type="Pfam" id="PF01507"/>
    </source>
</evidence>
<gene>
    <name evidence="4" type="primary">cysH</name>
    <name evidence="6" type="ORF">E5162_08500</name>
</gene>
<reference evidence="6 7" key="1">
    <citation type="journal article" date="2013" name="Int. J. Syst. Evol. Microbiol.">
        <title>Marinicauda pacifica gen. nov., sp. nov., a prosthecate alphaproteobacterium of the family Hyphomonadaceae isolated from deep seawater.</title>
        <authorList>
            <person name="Zhang X.Y."/>
            <person name="Li G.W."/>
            <person name="Wang C.S."/>
            <person name="Zhang Y.J."/>
            <person name="Xu X.W."/>
            <person name="Li H."/>
            <person name="Liu A."/>
            <person name="Liu C."/>
            <person name="Xie B.B."/>
            <person name="Qin Q.L."/>
            <person name="Xu Z."/>
            <person name="Chen X.L."/>
            <person name="Zhou B.C."/>
            <person name="Zhang Y.Z."/>
        </authorList>
    </citation>
    <scope>NUCLEOTIDE SEQUENCE [LARGE SCALE GENOMIC DNA]</scope>
    <source>
        <strain evidence="6 7">P-1 km-3</strain>
    </source>
</reference>
<name>A0A4S2HC87_9PROT</name>
<dbReference type="Proteomes" id="UP000305451">
    <property type="component" value="Unassembled WGS sequence"/>
</dbReference>
<keyword evidence="4" id="KW-0963">Cytoplasm</keyword>
<dbReference type="EMBL" id="SRXV01000002">
    <property type="protein sequence ID" value="TGY93092.1"/>
    <property type="molecule type" value="Genomic_DNA"/>
</dbReference>
<comment type="cofactor">
    <cofactor evidence="4">
        <name>[4Fe-4S] cluster</name>
        <dbReference type="ChEBI" id="CHEBI:49883"/>
    </cofactor>
    <text evidence="4">Binds 1 [4Fe-4S] cluster per subunit.</text>
</comment>
<feature type="binding site" evidence="4">
    <location>
        <position position="320"/>
    </location>
    <ligand>
        <name>[4Fe-4S] cluster</name>
        <dbReference type="ChEBI" id="CHEBI:49883"/>
    </ligand>
</feature>
<feature type="binding site" evidence="4">
    <location>
        <position position="323"/>
    </location>
    <ligand>
        <name>[4Fe-4S] cluster</name>
        <dbReference type="ChEBI" id="CHEBI:49883"/>
    </ligand>
</feature>
<dbReference type="EC" id="1.8.4.10" evidence="4"/>
<proteinExistence type="inferred from homology"/>
<comment type="similarity">
    <text evidence="1 4">Belongs to the PAPS reductase family. CysH subfamily.</text>
</comment>
<evidence type="ECO:0000256" key="4">
    <source>
        <dbReference type="HAMAP-Rule" id="MF_00063"/>
    </source>
</evidence>
<evidence type="ECO:0000256" key="2">
    <source>
        <dbReference type="ARBA" id="ARBA00023002"/>
    </source>
</evidence>
<dbReference type="GO" id="GO:0004604">
    <property type="term" value="F:phosphoadenylyl-sulfate reductase (thioredoxin) activity"/>
    <property type="evidence" value="ECO:0007669"/>
    <property type="project" value="UniProtKB-UniRule"/>
</dbReference>
<dbReference type="HAMAP" id="MF_00063">
    <property type="entry name" value="CysH"/>
    <property type="match status" value="1"/>
</dbReference>
<keyword evidence="2 4" id="KW-0560">Oxidoreductase</keyword>
<dbReference type="Pfam" id="PF06073">
    <property type="entry name" value="DUF934"/>
    <property type="match status" value="1"/>
</dbReference>
<dbReference type="GO" id="GO:0043866">
    <property type="term" value="F:adenylyl-sulfate reductase (thioredoxin) activity"/>
    <property type="evidence" value="ECO:0007669"/>
    <property type="project" value="UniProtKB-EC"/>
</dbReference>
<dbReference type="GO" id="GO:0005737">
    <property type="term" value="C:cytoplasm"/>
    <property type="evidence" value="ECO:0007669"/>
    <property type="project" value="UniProtKB-SubCell"/>
</dbReference>
<feature type="binding site" evidence="4">
    <location>
        <position position="239"/>
    </location>
    <ligand>
        <name>[4Fe-4S] cluster</name>
        <dbReference type="ChEBI" id="CHEBI:49883"/>
    </ligand>
</feature>
<dbReference type="AlphaFoldDB" id="A0A4S2HC87"/>
<dbReference type="PANTHER" id="PTHR46509">
    <property type="entry name" value="PHOSPHOADENOSINE PHOSPHOSULFATE REDUCTASE"/>
    <property type="match status" value="1"/>
</dbReference>
<dbReference type="SUPFAM" id="SSF52402">
    <property type="entry name" value="Adenine nucleotide alpha hydrolases-like"/>
    <property type="match status" value="1"/>
</dbReference>
<sequence length="364" mass="39853">MTINVALKPSDLDTAERVEIDTATSPDEALEAVTGQDAVDIRFASFKDGRGFSLAAVLRARGYAGQLRAVGDLLPDQIDHLTRSGFDAVTPDKADDPRWQRTGFSHAYQPDAAGAAPAYRQRTFAARKAKVDALNQRYRDASPDEILAAAQAEFRGRIAMLSSFGTESAAGLALLARSAPDTPVLFLDTKRHFAQTLSYRDALIETLGLKQVKILEPDPADESKLDADNRLYQRDSLACCDIRKVKPLARGLNGYDVLITGRKRYHGGDRTRLDPFEFDGERIKVNPFASLSEQAFAALFRSLDLPAHPLVAQGYPSVGCWPCTAPAEGNSTRDGRWAGSDRTECGIFDSARTTRARQASYRLI</sequence>
<evidence type="ECO:0000256" key="1">
    <source>
        <dbReference type="ARBA" id="ARBA00009732"/>
    </source>
</evidence>
<accession>A0A4S2HC87</accession>
<dbReference type="InterPro" id="IPR008318">
    <property type="entry name" value="UCP030820"/>
</dbReference>
<dbReference type="InterPro" id="IPR004511">
    <property type="entry name" value="PAPS/APS_Rdtase"/>
</dbReference>
<dbReference type="GO" id="GO:0051539">
    <property type="term" value="F:4 iron, 4 sulfur cluster binding"/>
    <property type="evidence" value="ECO:0007669"/>
    <property type="project" value="UniProtKB-UniRule"/>
</dbReference>
<evidence type="ECO:0000313" key="7">
    <source>
        <dbReference type="Proteomes" id="UP000305451"/>
    </source>
</evidence>
<organism evidence="6 7">
    <name type="scientific">Marinicauda pacifica</name>
    <dbReference type="NCBI Taxonomy" id="1133559"/>
    <lineage>
        <taxon>Bacteria</taxon>
        <taxon>Pseudomonadati</taxon>
        <taxon>Pseudomonadota</taxon>
        <taxon>Alphaproteobacteria</taxon>
        <taxon>Maricaulales</taxon>
        <taxon>Maricaulaceae</taxon>
        <taxon>Marinicauda</taxon>
    </lineage>
</organism>
<keyword evidence="4" id="KW-0408">Iron</keyword>
<comment type="caution">
    <text evidence="6">The sequence shown here is derived from an EMBL/GenBank/DDBJ whole genome shotgun (WGS) entry which is preliminary data.</text>
</comment>
<dbReference type="Pfam" id="PF01507">
    <property type="entry name" value="PAPS_reduct"/>
    <property type="match status" value="1"/>
</dbReference>
<dbReference type="NCBIfam" id="NF002537">
    <property type="entry name" value="PRK02090.1"/>
    <property type="match status" value="1"/>
</dbReference>
<comment type="pathway">
    <text evidence="3 4">Sulfur metabolism; hydrogen sulfide biosynthesis; sulfite from sulfate.</text>
</comment>
<evidence type="ECO:0000313" key="6">
    <source>
        <dbReference type="EMBL" id="TGY93092.1"/>
    </source>
</evidence>
<keyword evidence="4" id="KW-0479">Metal-binding</keyword>
<dbReference type="GO" id="GO:0019379">
    <property type="term" value="P:sulfate assimilation, phosphoadenylyl sulfate reduction by phosphoadenylyl-sulfate reductase (thioredoxin)"/>
    <property type="evidence" value="ECO:0007669"/>
    <property type="project" value="UniProtKB-UniRule"/>
</dbReference>
<keyword evidence="7" id="KW-1185">Reference proteome</keyword>
<dbReference type="InterPro" id="IPR014729">
    <property type="entry name" value="Rossmann-like_a/b/a_fold"/>
</dbReference>
<dbReference type="PANTHER" id="PTHR46509:SF1">
    <property type="entry name" value="PHOSPHOADENOSINE PHOSPHOSULFATE REDUCTASE"/>
    <property type="match status" value="1"/>
</dbReference>
<comment type="catalytic activity">
    <reaction evidence="4">
        <text>[thioredoxin]-disulfide + sulfite + AMP + 2 H(+) = adenosine 5'-phosphosulfate + [thioredoxin]-dithiol</text>
        <dbReference type="Rhea" id="RHEA:21976"/>
        <dbReference type="Rhea" id="RHEA-COMP:10698"/>
        <dbReference type="Rhea" id="RHEA-COMP:10700"/>
        <dbReference type="ChEBI" id="CHEBI:15378"/>
        <dbReference type="ChEBI" id="CHEBI:17359"/>
        <dbReference type="ChEBI" id="CHEBI:29950"/>
        <dbReference type="ChEBI" id="CHEBI:50058"/>
        <dbReference type="ChEBI" id="CHEBI:58243"/>
        <dbReference type="ChEBI" id="CHEBI:456215"/>
        <dbReference type="EC" id="1.8.4.10"/>
    </reaction>
</comment>
<evidence type="ECO:0000256" key="3">
    <source>
        <dbReference type="ARBA" id="ARBA00024327"/>
    </source>
</evidence>
<dbReference type="RefSeq" id="WP_135944809.1">
    <property type="nucleotide sequence ID" value="NZ_BMEI01000002.1"/>
</dbReference>
<comment type="subcellular location">
    <subcellularLocation>
        <location evidence="4">Cytoplasm</location>
    </subcellularLocation>
</comment>
<keyword evidence="4" id="KW-0411">Iron-sulfur</keyword>
<protein>
    <recommendedName>
        <fullName evidence="4">Adenosine 5'-phosphosulfate reductase</fullName>
        <shortName evidence="4">APS reductase</shortName>
        <ecNumber evidence="4">1.8.4.10</ecNumber>
    </recommendedName>
    <alternativeName>
        <fullName evidence="4">5'-adenylylsulfate reductase</fullName>
    </alternativeName>
    <alternativeName>
        <fullName evidence="4">Thioredoxin-dependent 5'-adenylylsulfate reductase</fullName>
    </alternativeName>
</protein>
<comment type="function">
    <text evidence="4">Catalyzes the formation of sulfite from adenosine 5'-phosphosulfate (APS) using thioredoxin as an electron donor.</text>
</comment>
<dbReference type="Gene3D" id="3.40.50.620">
    <property type="entry name" value="HUPs"/>
    <property type="match status" value="1"/>
</dbReference>
<feature type="binding site" evidence="4">
    <location>
        <position position="240"/>
    </location>
    <ligand>
        <name>[4Fe-4S] cluster</name>
        <dbReference type="ChEBI" id="CHEBI:49883"/>
    </ligand>
</feature>